<keyword evidence="3 5" id="KW-1133">Transmembrane helix</keyword>
<evidence type="ECO:0000256" key="4">
    <source>
        <dbReference type="ARBA" id="ARBA00023136"/>
    </source>
</evidence>
<dbReference type="SUPFAM" id="SSF103481">
    <property type="entry name" value="Multidrug resistance efflux transporter EmrE"/>
    <property type="match status" value="2"/>
</dbReference>
<keyword evidence="2 5" id="KW-0812">Transmembrane</keyword>
<dbReference type="KEGG" id="anf:AQPE_1484"/>
<evidence type="ECO:0000256" key="2">
    <source>
        <dbReference type="ARBA" id="ARBA00022692"/>
    </source>
</evidence>
<feature type="domain" description="EamA" evidence="6">
    <location>
        <begin position="6"/>
        <end position="135"/>
    </location>
</feature>
<feature type="transmembrane region" description="Helical" evidence="5">
    <location>
        <begin position="177"/>
        <end position="195"/>
    </location>
</feature>
<reference evidence="7" key="1">
    <citation type="journal article" date="2020" name="Int. J. Syst. Evol. Microbiol.">
        <title>Aquipluma nitroreducens gen. nov. sp. nov., a novel facultatively anaerobic bacterium isolated from a freshwater lake.</title>
        <authorList>
            <person name="Watanabe M."/>
            <person name="Kojima H."/>
            <person name="Fukui M."/>
        </authorList>
    </citation>
    <scope>NUCLEOTIDE SEQUENCE</scope>
    <source>
        <strain evidence="7">MeG22</strain>
    </source>
</reference>
<sequence length="295" mass="32128">MSDHSKGIFLTLGSVVFFALMAVLVKAIPNVSSYQTTFFRFAIGVGIVGLLSLFGVIQLKFNNRKGLFWRGLVGGIAVYLFYLAILKLGVGKGSVYIYSYPIFATLFSMLILKEKVEPIKFIIIAISFVGLILLSVGGGKGSLAGMGIFELIAIAGSVTTGLAVVFVKKLHNSDNSYAIFFSQCIVGFWMFLIPSGATQAKGNLTELLLLVLVGVVATIGQLFMTEGYRYVNVATGSLMQSMVPVFNLLAGWLIFHEVYTTIEMMGAFVIVGSCFLLVFVNFRIGKRTRILKLVE</sequence>
<dbReference type="PANTHER" id="PTHR22911:SF6">
    <property type="entry name" value="SOLUTE CARRIER FAMILY 35 MEMBER G1"/>
    <property type="match status" value="1"/>
</dbReference>
<feature type="transmembrane region" description="Helical" evidence="5">
    <location>
        <begin position="37"/>
        <end position="56"/>
    </location>
</feature>
<dbReference type="Proteomes" id="UP001193389">
    <property type="component" value="Chromosome"/>
</dbReference>
<dbReference type="InterPro" id="IPR037185">
    <property type="entry name" value="EmrE-like"/>
</dbReference>
<dbReference type="InterPro" id="IPR000620">
    <property type="entry name" value="EamA_dom"/>
</dbReference>
<dbReference type="EMBL" id="AP018694">
    <property type="protein sequence ID" value="BBE17335.1"/>
    <property type="molecule type" value="Genomic_DNA"/>
</dbReference>
<name>A0A5K7S772_9BACT</name>
<feature type="transmembrane region" description="Helical" evidence="5">
    <location>
        <begin position="68"/>
        <end position="89"/>
    </location>
</feature>
<dbReference type="GO" id="GO:0016020">
    <property type="term" value="C:membrane"/>
    <property type="evidence" value="ECO:0007669"/>
    <property type="project" value="UniProtKB-SubCell"/>
</dbReference>
<protein>
    <submittedName>
        <fullName evidence="7">Permease of the drug/metabolite transporter superfamily</fullName>
    </submittedName>
</protein>
<evidence type="ECO:0000256" key="3">
    <source>
        <dbReference type="ARBA" id="ARBA00022989"/>
    </source>
</evidence>
<dbReference type="Pfam" id="PF00892">
    <property type="entry name" value="EamA"/>
    <property type="match status" value="2"/>
</dbReference>
<evidence type="ECO:0000259" key="6">
    <source>
        <dbReference type="Pfam" id="PF00892"/>
    </source>
</evidence>
<feature type="transmembrane region" description="Helical" evidence="5">
    <location>
        <begin position="143"/>
        <end position="165"/>
    </location>
</feature>
<organism evidence="7 8">
    <name type="scientific">Aquipluma nitroreducens</name>
    <dbReference type="NCBI Taxonomy" id="2010828"/>
    <lineage>
        <taxon>Bacteria</taxon>
        <taxon>Pseudomonadati</taxon>
        <taxon>Bacteroidota</taxon>
        <taxon>Bacteroidia</taxon>
        <taxon>Marinilabiliales</taxon>
        <taxon>Prolixibacteraceae</taxon>
        <taxon>Aquipluma</taxon>
    </lineage>
</organism>
<feature type="transmembrane region" description="Helical" evidence="5">
    <location>
        <begin position="95"/>
        <end position="112"/>
    </location>
</feature>
<evidence type="ECO:0000256" key="1">
    <source>
        <dbReference type="ARBA" id="ARBA00004141"/>
    </source>
</evidence>
<evidence type="ECO:0000313" key="8">
    <source>
        <dbReference type="Proteomes" id="UP001193389"/>
    </source>
</evidence>
<dbReference type="PANTHER" id="PTHR22911">
    <property type="entry name" value="ACYL-MALONYL CONDENSING ENZYME-RELATED"/>
    <property type="match status" value="1"/>
</dbReference>
<accession>A0A5K7S772</accession>
<proteinExistence type="predicted"/>
<feature type="transmembrane region" description="Helical" evidence="5">
    <location>
        <begin position="261"/>
        <end position="282"/>
    </location>
</feature>
<keyword evidence="4 5" id="KW-0472">Membrane</keyword>
<evidence type="ECO:0000313" key="7">
    <source>
        <dbReference type="EMBL" id="BBE17335.1"/>
    </source>
</evidence>
<dbReference type="RefSeq" id="WP_318350344.1">
    <property type="nucleotide sequence ID" value="NZ_AP018694.1"/>
</dbReference>
<feature type="transmembrane region" description="Helical" evidence="5">
    <location>
        <begin position="237"/>
        <end position="255"/>
    </location>
</feature>
<comment type="subcellular location">
    <subcellularLocation>
        <location evidence="1">Membrane</location>
        <topology evidence="1">Multi-pass membrane protein</topology>
    </subcellularLocation>
</comment>
<keyword evidence="8" id="KW-1185">Reference proteome</keyword>
<feature type="transmembrane region" description="Helical" evidence="5">
    <location>
        <begin position="119"/>
        <end position="137"/>
    </location>
</feature>
<dbReference type="AlphaFoldDB" id="A0A5K7S772"/>
<gene>
    <name evidence="7" type="ORF">AQPE_1484</name>
</gene>
<feature type="domain" description="EamA" evidence="6">
    <location>
        <begin position="150"/>
        <end position="278"/>
    </location>
</feature>
<feature type="transmembrane region" description="Helical" evidence="5">
    <location>
        <begin position="207"/>
        <end position="225"/>
    </location>
</feature>
<evidence type="ECO:0000256" key="5">
    <source>
        <dbReference type="SAM" id="Phobius"/>
    </source>
</evidence>